<evidence type="ECO:0008006" key="3">
    <source>
        <dbReference type="Google" id="ProtNLM"/>
    </source>
</evidence>
<gene>
    <name evidence="1" type="ORF">LPTSP3_g24480</name>
</gene>
<dbReference type="RefSeq" id="WP_109019086.1">
    <property type="nucleotide sequence ID" value="NZ_AP025028.1"/>
</dbReference>
<keyword evidence="2" id="KW-1185">Reference proteome</keyword>
<organism evidence="1 2">
    <name type="scientific">Leptospira kobayashii</name>
    <dbReference type="NCBI Taxonomy" id="1917830"/>
    <lineage>
        <taxon>Bacteria</taxon>
        <taxon>Pseudomonadati</taxon>
        <taxon>Spirochaetota</taxon>
        <taxon>Spirochaetia</taxon>
        <taxon>Leptospirales</taxon>
        <taxon>Leptospiraceae</taxon>
        <taxon>Leptospira</taxon>
    </lineage>
</organism>
<dbReference type="EMBL" id="AP025028">
    <property type="protein sequence ID" value="BDA79518.1"/>
    <property type="molecule type" value="Genomic_DNA"/>
</dbReference>
<proteinExistence type="predicted"/>
<reference evidence="1 2" key="1">
    <citation type="submission" date="2021-08" db="EMBL/GenBank/DDBJ databases">
        <title>Complete genome sequence of Leptospira kobayashii strain E30.</title>
        <authorList>
            <person name="Nakao R."/>
            <person name="Nakamura S."/>
            <person name="Masuzawa T."/>
            <person name="Koizumi N."/>
        </authorList>
    </citation>
    <scope>NUCLEOTIDE SEQUENCE [LARGE SCALE GENOMIC DNA]</scope>
    <source>
        <strain evidence="1 2">E30</strain>
    </source>
</reference>
<sequence length="126" mass="14838">MKYLFSFSVLLNVFLFVFIFKTHLFPRDSHESNIMENRGSGDCSETGTTSEKNIIKYSKPVKQEVAKLSRVYLLPHPPDFLEGKYINIQKFEKINIEGKIFWRLEEVTDNGKVKSWEVEESSVRWK</sequence>
<accession>A0ABM7US35</accession>
<name>A0ABM7US35_9LEPT</name>
<evidence type="ECO:0000313" key="1">
    <source>
        <dbReference type="EMBL" id="BDA79518.1"/>
    </source>
</evidence>
<evidence type="ECO:0000313" key="2">
    <source>
        <dbReference type="Proteomes" id="UP000245263"/>
    </source>
</evidence>
<dbReference type="Proteomes" id="UP000245263">
    <property type="component" value="Chromosome 1"/>
</dbReference>
<protein>
    <recommendedName>
        <fullName evidence="3">Lipoprotein</fullName>
    </recommendedName>
</protein>